<name>A0A930YCU2_9ACTN</name>
<evidence type="ECO:0000313" key="6">
    <source>
        <dbReference type="Proteomes" id="UP000640489"/>
    </source>
</evidence>
<evidence type="ECO:0000256" key="3">
    <source>
        <dbReference type="SAM" id="MobiDB-lite"/>
    </source>
</evidence>
<dbReference type="AlphaFoldDB" id="A0A930YCU2"/>
<evidence type="ECO:0000256" key="1">
    <source>
        <dbReference type="ARBA" id="ARBA00009108"/>
    </source>
</evidence>
<dbReference type="PANTHER" id="PTHR37313:SF4">
    <property type="entry name" value="CONSERVED MEMBRANE PROTEIN-RELATED"/>
    <property type="match status" value="1"/>
</dbReference>
<dbReference type="GO" id="GO:0005886">
    <property type="term" value="C:plasma membrane"/>
    <property type="evidence" value="ECO:0007669"/>
    <property type="project" value="TreeGrafter"/>
</dbReference>
<dbReference type="Gene3D" id="3.30.70.1880">
    <property type="entry name" value="Protein of unknown function DUF881"/>
    <property type="match status" value="1"/>
</dbReference>
<evidence type="ECO:0000256" key="4">
    <source>
        <dbReference type="SAM" id="Phobius"/>
    </source>
</evidence>
<proteinExistence type="inferred from homology"/>
<dbReference type="Proteomes" id="UP000640489">
    <property type="component" value="Unassembled WGS sequence"/>
</dbReference>
<keyword evidence="4" id="KW-1133">Transmembrane helix</keyword>
<keyword evidence="6" id="KW-1185">Reference proteome</keyword>
<comment type="similarity">
    <text evidence="1">Belongs to the UPF0749 family.</text>
</comment>
<accession>A0A930YCU2</accession>
<feature type="transmembrane region" description="Helical" evidence="4">
    <location>
        <begin position="39"/>
        <end position="58"/>
    </location>
</feature>
<keyword evidence="4" id="KW-0472">Membrane</keyword>
<organism evidence="5 6">
    <name type="scientific">Nocardioides islandensis</name>
    <dbReference type="NCBI Taxonomy" id="433663"/>
    <lineage>
        <taxon>Bacteria</taxon>
        <taxon>Bacillati</taxon>
        <taxon>Actinomycetota</taxon>
        <taxon>Actinomycetes</taxon>
        <taxon>Propionibacteriales</taxon>
        <taxon>Nocardioidaceae</taxon>
        <taxon>Nocardioides</taxon>
    </lineage>
</organism>
<comment type="caution">
    <text evidence="5">The sequence shown here is derived from an EMBL/GenBank/DDBJ whole genome shotgun (WGS) entry which is preliminary data.</text>
</comment>
<dbReference type="EMBL" id="JADKPN010000001">
    <property type="protein sequence ID" value="MBF4762042.1"/>
    <property type="molecule type" value="Genomic_DNA"/>
</dbReference>
<evidence type="ECO:0000313" key="5">
    <source>
        <dbReference type="EMBL" id="MBF4762042.1"/>
    </source>
</evidence>
<protein>
    <submittedName>
        <fullName evidence="5">DUF881 domain-containing protein</fullName>
    </submittedName>
</protein>
<gene>
    <name evidence="5" type="ORF">ISU07_02790</name>
</gene>
<feature type="compositionally biased region" description="Basic and acidic residues" evidence="3">
    <location>
        <begin position="20"/>
        <end position="30"/>
    </location>
</feature>
<keyword evidence="4" id="KW-0812">Transmembrane</keyword>
<feature type="coiled-coil region" evidence="2">
    <location>
        <begin position="76"/>
        <end position="110"/>
    </location>
</feature>
<reference evidence="5" key="1">
    <citation type="submission" date="2020-11" db="EMBL/GenBank/DDBJ databases">
        <title>Nocardioides sp. nov., isolated from Soil of Cynanchum wilfordii Hemsley rhizosphere.</title>
        <authorList>
            <person name="Lee J.-S."/>
            <person name="Suh M.K."/>
            <person name="Kim J.-S."/>
        </authorList>
    </citation>
    <scope>NUCLEOTIDE SEQUENCE</scope>
    <source>
        <strain evidence="5">KCTC 19275</strain>
    </source>
</reference>
<dbReference type="PANTHER" id="PTHR37313">
    <property type="entry name" value="UPF0749 PROTEIN RV1825"/>
    <property type="match status" value="1"/>
</dbReference>
<dbReference type="InterPro" id="IPR010273">
    <property type="entry name" value="DUF881"/>
</dbReference>
<sequence>MSQDAHASPAPGGEPEGDPPAERPASDAARRRPWSAWRVVMPVIVLVSGSLFAVSALTSGGTDLRPGRYTDVAQLVRTESRQYDALRDRVSRLNDEVDALTEAVDNTRVRELRARTRTLEAPAGLVEQIGPGVTVVLSDAPEEVAQSSQQNPNLLVVHQQDIQAVVNALWRGGATAVTVQGQRVVTTTGIKCIGNSVQLQGVPYSQPYTISGVGDPAALAASIEADAYLQLYRSDAAEPDIAVGWQETTEERIEAPAYDGLLDLSYAKPIETQQKSDG</sequence>
<dbReference type="RefSeq" id="WP_194705201.1">
    <property type="nucleotide sequence ID" value="NZ_JADKPN010000001.1"/>
</dbReference>
<dbReference type="Pfam" id="PF05949">
    <property type="entry name" value="DUF881"/>
    <property type="match status" value="1"/>
</dbReference>
<evidence type="ECO:0000256" key="2">
    <source>
        <dbReference type="SAM" id="Coils"/>
    </source>
</evidence>
<feature type="region of interest" description="Disordered" evidence="3">
    <location>
        <begin position="1"/>
        <end position="31"/>
    </location>
</feature>
<keyword evidence="2" id="KW-0175">Coiled coil</keyword>